<sequence>MPYNQITTATATNPNNGLTTKGNRMHPYLNQIHQDMCRTYEALQAQIQRSRMQSIKTLQTLNNNNDNINLPSVRKSTVPFSAAMDSLLNQFSDYQATQVNSFQQLTASLLKNNNNNNNNNNSSSNIDTSPAGNSAITANLATMGTSPLSPASGCCPLDLLQDESASSLTRSMSLNVTEVTTPGTNPPTSNVSADASSSCAAMHHTYNDQPYSLDQNTDKDKDMDMDMDITPLKSNPTIVKEAAPTQAPLPTDSATNVSPISSSPSFHSDSEDTALSSNNCTIKPEPTSTDSMTPTQPTNCSTGSILLSSSSAPSSKEPSTYQKSKDRTPSASNSTSLLPSPMPSHIPAQLKLLSVKYNADNNLTLPDFVKQLQEVFDHNPAVFRTDADRIKYALRSMGMHTSRYFEPFLNKSVPDSGKCLKSFTVFLKTLEDRFGEPPSLDAISSARAQLLALRQASITMCNYIMIFQECAAIVRWEEDLLKLTFVAGISPEVSSLLGNSSNFLSLSMLQVAAAKAYSVYQTQSHSRAFEHQHPHSTFDQDLEQAQELLRQQNWRIHQSIRESMGVSIKTPPPTFFTATPTTTVTESNSAFPTATATINAIAKGKATAKAKTKGKTKAEGNVVTTGTCLTGQLKGTYFKSHVRGKLTEEEKQYRTDNNLCWYCAKEGHGSFNCPNKSQNKKNIEH</sequence>
<organism evidence="4 5">
    <name type="scientific">Linnemannia gamsii</name>
    <dbReference type="NCBI Taxonomy" id="64522"/>
    <lineage>
        <taxon>Eukaryota</taxon>
        <taxon>Fungi</taxon>
        <taxon>Fungi incertae sedis</taxon>
        <taxon>Mucoromycota</taxon>
        <taxon>Mortierellomycotina</taxon>
        <taxon>Mortierellomycetes</taxon>
        <taxon>Mortierellales</taxon>
        <taxon>Mortierellaceae</taxon>
        <taxon>Linnemannia</taxon>
    </lineage>
</organism>
<dbReference type="EMBL" id="JAAAIM010000786">
    <property type="protein sequence ID" value="KAG0284321.1"/>
    <property type="molecule type" value="Genomic_DNA"/>
</dbReference>
<evidence type="ECO:0000256" key="1">
    <source>
        <dbReference type="PROSITE-ProRule" id="PRU00047"/>
    </source>
</evidence>
<evidence type="ECO:0000313" key="5">
    <source>
        <dbReference type="Proteomes" id="UP001194696"/>
    </source>
</evidence>
<protein>
    <recommendedName>
        <fullName evidence="3">CCHC-type domain-containing protein</fullName>
    </recommendedName>
</protein>
<keyword evidence="1" id="KW-0863">Zinc-finger</keyword>
<feature type="compositionally biased region" description="Polar residues" evidence="2">
    <location>
        <begin position="273"/>
        <end position="300"/>
    </location>
</feature>
<dbReference type="InterPro" id="IPR001878">
    <property type="entry name" value="Znf_CCHC"/>
</dbReference>
<dbReference type="PROSITE" id="PS50158">
    <property type="entry name" value="ZF_CCHC"/>
    <property type="match status" value="1"/>
</dbReference>
<feature type="domain" description="CCHC-type" evidence="3">
    <location>
        <begin position="660"/>
        <end position="675"/>
    </location>
</feature>
<reference evidence="4 5" key="1">
    <citation type="journal article" date="2020" name="Fungal Divers.">
        <title>Resolving the Mortierellaceae phylogeny through synthesis of multi-gene phylogenetics and phylogenomics.</title>
        <authorList>
            <person name="Vandepol N."/>
            <person name="Liber J."/>
            <person name="Desiro A."/>
            <person name="Na H."/>
            <person name="Kennedy M."/>
            <person name="Barry K."/>
            <person name="Grigoriev I.V."/>
            <person name="Miller A.N."/>
            <person name="O'Donnell K."/>
            <person name="Stajich J.E."/>
            <person name="Bonito G."/>
        </authorList>
    </citation>
    <scope>NUCLEOTIDE SEQUENCE [LARGE SCALE GENOMIC DNA]</scope>
    <source>
        <strain evidence="4 5">AD045</strain>
    </source>
</reference>
<dbReference type="SUPFAM" id="SSF57756">
    <property type="entry name" value="Retrovirus zinc finger-like domains"/>
    <property type="match status" value="1"/>
</dbReference>
<feature type="compositionally biased region" description="Polar residues" evidence="2">
    <location>
        <begin position="329"/>
        <end position="338"/>
    </location>
</feature>
<keyword evidence="1" id="KW-0862">Zinc</keyword>
<keyword evidence="1" id="KW-0479">Metal-binding</keyword>
<proteinExistence type="predicted"/>
<feature type="compositionally biased region" description="Low complexity" evidence="2">
    <location>
        <begin position="253"/>
        <end position="267"/>
    </location>
</feature>
<feature type="region of interest" description="Disordered" evidence="2">
    <location>
        <begin position="110"/>
        <end position="130"/>
    </location>
</feature>
<evidence type="ECO:0000313" key="4">
    <source>
        <dbReference type="EMBL" id="KAG0284321.1"/>
    </source>
</evidence>
<evidence type="ECO:0000256" key="2">
    <source>
        <dbReference type="SAM" id="MobiDB-lite"/>
    </source>
</evidence>
<dbReference type="InterPro" id="IPR036875">
    <property type="entry name" value="Znf_CCHC_sf"/>
</dbReference>
<keyword evidence="5" id="KW-1185">Reference proteome</keyword>
<name>A0ABQ7JSQ4_9FUNG</name>
<gene>
    <name evidence="4" type="ORF">BGZ96_011297</name>
</gene>
<feature type="compositionally biased region" description="Low complexity" evidence="2">
    <location>
        <begin position="112"/>
        <end position="125"/>
    </location>
</feature>
<comment type="caution">
    <text evidence="4">The sequence shown here is derived from an EMBL/GenBank/DDBJ whole genome shotgun (WGS) entry which is preliminary data.</text>
</comment>
<accession>A0ABQ7JSQ4</accession>
<feature type="region of interest" description="Disordered" evidence="2">
    <location>
        <begin position="244"/>
        <end position="343"/>
    </location>
</feature>
<feature type="compositionally biased region" description="Low complexity" evidence="2">
    <location>
        <begin position="301"/>
        <end position="320"/>
    </location>
</feature>
<evidence type="ECO:0000259" key="3">
    <source>
        <dbReference type="PROSITE" id="PS50158"/>
    </source>
</evidence>
<dbReference type="Proteomes" id="UP001194696">
    <property type="component" value="Unassembled WGS sequence"/>
</dbReference>